<feature type="transmembrane region" description="Helical" evidence="1">
    <location>
        <begin position="273"/>
        <end position="295"/>
    </location>
</feature>
<keyword evidence="1" id="KW-1133">Transmembrane helix</keyword>
<feature type="transmembrane region" description="Helical" evidence="1">
    <location>
        <begin position="367"/>
        <end position="391"/>
    </location>
</feature>
<feature type="transmembrane region" description="Helical" evidence="1">
    <location>
        <begin position="94"/>
        <end position="111"/>
    </location>
</feature>
<dbReference type="InterPro" id="IPR022134">
    <property type="entry name" value="DUF3667"/>
</dbReference>
<keyword evidence="1" id="KW-0472">Membrane</keyword>
<evidence type="ECO:0000313" key="2">
    <source>
        <dbReference type="EMBL" id="SEE19374.1"/>
    </source>
</evidence>
<evidence type="ECO:0008006" key="4">
    <source>
        <dbReference type="Google" id="ProtNLM"/>
    </source>
</evidence>
<protein>
    <recommendedName>
        <fullName evidence="4">DUF3667 domain-containing protein</fullName>
    </recommendedName>
</protein>
<keyword evidence="3" id="KW-1185">Reference proteome</keyword>
<dbReference type="Proteomes" id="UP000183071">
    <property type="component" value="Unassembled WGS sequence"/>
</dbReference>
<organism evidence="2 3">
    <name type="scientific">Polaribacter dokdonensis DSW-5</name>
    <dbReference type="NCBI Taxonomy" id="1300348"/>
    <lineage>
        <taxon>Bacteria</taxon>
        <taxon>Pseudomonadati</taxon>
        <taxon>Bacteroidota</taxon>
        <taxon>Flavobacteriia</taxon>
        <taxon>Flavobacteriales</taxon>
        <taxon>Flavobacteriaceae</taxon>
    </lineage>
</organism>
<gene>
    <name evidence="2" type="ORF">SAMN05444353_1150</name>
</gene>
<dbReference type="Pfam" id="PF12412">
    <property type="entry name" value="DUF3667"/>
    <property type="match status" value="1"/>
</dbReference>
<feature type="transmembrane region" description="Helical" evidence="1">
    <location>
        <begin position="307"/>
        <end position="330"/>
    </location>
</feature>
<proteinExistence type="predicted"/>
<name>A0A1H5GV47_9FLAO</name>
<feature type="transmembrane region" description="Helical" evidence="1">
    <location>
        <begin position="336"/>
        <end position="355"/>
    </location>
</feature>
<sequence length="392" mass="46210">MKLTKGKNKVAKIKDPSCLNCGHPFNGHENFCPECGQANKGYRITFLSFIHEIFNGLFNFEAKFWNTLIPLLIKPGKVSRDYISGKRQRYTNPFRFYLTVSIIFFLLVGLYKTVQKYEALATNVTEKIIDIKKKDSTDVKPKKLTNKEIDSLKTKVDTEMKNFIIPVPEKTRKMILKEVDKQAKDSTFMKELDEIKIEKEKDSSNSGINLEFNTKLNSFMDYVKRNPNPNINNALDSLGYEKNFTNRFLFTRAKSLHSFSKNEDTREQFFNQLLSYGSIALFIFLPFFTLFLKFYFIRRKYTYVDHLIFVFHVQTVFFMLFSIYFIFLIFNVTPALWVFLGLFLLYLYLAMKKFYQQGYFKTFFKFILLNISFGFIASFGMGILFLISFAFF</sequence>
<dbReference type="EMBL" id="FNUE01000001">
    <property type="protein sequence ID" value="SEE19374.1"/>
    <property type="molecule type" value="Genomic_DNA"/>
</dbReference>
<reference evidence="2 3" key="1">
    <citation type="submission" date="2016-10" db="EMBL/GenBank/DDBJ databases">
        <authorList>
            <person name="Varghese N."/>
            <person name="Submissions S."/>
        </authorList>
    </citation>
    <scope>NUCLEOTIDE SEQUENCE [LARGE SCALE GENOMIC DNA]</scope>
    <source>
        <strain evidence="2 3">DSW-5</strain>
    </source>
</reference>
<evidence type="ECO:0000313" key="3">
    <source>
        <dbReference type="Proteomes" id="UP000183071"/>
    </source>
</evidence>
<evidence type="ECO:0000256" key="1">
    <source>
        <dbReference type="SAM" id="Phobius"/>
    </source>
</evidence>
<comment type="caution">
    <text evidence="2">The sequence shown here is derived from an EMBL/GenBank/DDBJ whole genome shotgun (WGS) entry which is preliminary data.</text>
</comment>
<keyword evidence="1" id="KW-0812">Transmembrane</keyword>
<accession>A0A1H5GV47</accession>